<reference evidence="2" key="1">
    <citation type="submission" date="2020-05" db="EMBL/GenBank/DDBJ databases">
        <authorList>
            <person name="Chiriac C."/>
            <person name="Salcher M."/>
            <person name="Ghai R."/>
            <person name="Kavagutti S V."/>
        </authorList>
    </citation>
    <scope>NUCLEOTIDE SEQUENCE</scope>
</reference>
<name>A0A6J7UGA1_9ZZZZ</name>
<evidence type="ECO:0000256" key="1">
    <source>
        <dbReference type="SAM" id="MobiDB-lite"/>
    </source>
</evidence>
<feature type="compositionally biased region" description="Polar residues" evidence="1">
    <location>
        <begin position="105"/>
        <end position="114"/>
    </location>
</feature>
<organism evidence="2">
    <name type="scientific">freshwater metagenome</name>
    <dbReference type="NCBI Taxonomy" id="449393"/>
    <lineage>
        <taxon>unclassified sequences</taxon>
        <taxon>metagenomes</taxon>
        <taxon>ecological metagenomes</taxon>
    </lineage>
</organism>
<evidence type="ECO:0000313" key="2">
    <source>
        <dbReference type="EMBL" id="CAB5065464.1"/>
    </source>
</evidence>
<protein>
    <submittedName>
        <fullName evidence="2">Unannotated protein</fullName>
    </submittedName>
</protein>
<dbReference type="AlphaFoldDB" id="A0A6J7UGA1"/>
<feature type="region of interest" description="Disordered" evidence="1">
    <location>
        <begin position="28"/>
        <end position="54"/>
    </location>
</feature>
<gene>
    <name evidence="2" type="ORF">UFOPK4354_00750</name>
</gene>
<proteinExistence type="predicted"/>
<accession>A0A6J7UGA1</accession>
<feature type="region of interest" description="Disordered" evidence="1">
    <location>
        <begin position="92"/>
        <end position="114"/>
    </location>
</feature>
<dbReference type="EMBL" id="CAFBQW010000066">
    <property type="protein sequence ID" value="CAB5065464.1"/>
    <property type="molecule type" value="Genomic_DNA"/>
</dbReference>
<sequence>MALRMRKSSTTVAPKVSTSWQAHRVTENAAATADAHGETQNFQNAEDSADAGDGQQLEFTCPRCRLEVTEEFYGPCSSCRTTLRVQVGGEAREVESEAYEPKMNVTPNAVATKE</sequence>